<organism evidence="6 7">
    <name type="scientific">Actinidia chinensis var. chinensis</name>
    <name type="common">Chinese soft-hair kiwi</name>
    <dbReference type="NCBI Taxonomy" id="1590841"/>
    <lineage>
        <taxon>Eukaryota</taxon>
        <taxon>Viridiplantae</taxon>
        <taxon>Streptophyta</taxon>
        <taxon>Embryophyta</taxon>
        <taxon>Tracheophyta</taxon>
        <taxon>Spermatophyta</taxon>
        <taxon>Magnoliopsida</taxon>
        <taxon>eudicotyledons</taxon>
        <taxon>Gunneridae</taxon>
        <taxon>Pentapetalae</taxon>
        <taxon>asterids</taxon>
        <taxon>Ericales</taxon>
        <taxon>Actinidiaceae</taxon>
        <taxon>Actinidia</taxon>
    </lineage>
</organism>
<dbReference type="PANTHER" id="PTHR32401">
    <property type="entry name" value="CONCANAVALIN A-LIKE LECTIN FAMILY PROTEIN"/>
    <property type="match status" value="1"/>
</dbReference>
<gene>
    <name evidence="6" type="ORF">CEY00_Acc27776</name>
</gene>
<dbReference type="SUPFAM" id="SSF49899">
    <property type="entry name" value="Concanavalin A-like lectins/glucanases"/>
    <property type="match status" value="1"/>
</dbReference>
<evidence type="ECO:0000259" key="5">
    <source>
        <dbReference type="Pfam" id="PF00139"/>
    </source>
</evidence>
<comment type="similarity">
    <text evidence="1">Belongs to the leguminous lectin family.</text>
</comment>
<feature type="compositionally biased region" description="Basic and acidic residues" evidence="3">
    <location>
        <begin position="126"/>
        <end position="139"/>
    </location>
</feature>
<feature type="transmembrane region" description="Helical" evidence="4">
    <location>
        <begin position="145"/>
        <end position="172"/>
    </location>
</feature>
<dbReference type="Proteomes" id="UP000241394">
    <property type="component" value="Chromosome LG24"/>
</dbReference>
<dbReference type="GO" id="GO:0030246">
    <property type="term" value="F:carbohydrate binding"/>
    <property type="evidence" value="ECO:0007669"/>
    <property type="project" value="UniProtKB-KW"/>
</dbReference>
<comment type="caution">
    <text evidence="6">The sequence shown here is derived from an EMBL/GenBank/DDBJ whole genome shotgun (WGS) entry which is preliminary data.</text>
</comment>
<evidence type="ECO:0000256" key="1">
    <source>
        <dbReference type="ARBA" id="ARBA00007606"/>
    </source>
</evidence>
<feature type="domain" description="Legume lectin" evidence="5">
    <location>
        <begin position="4"/>
        <end position="120"/>
    </location>
</feature>
<dbReference type="InParanoid" id="A0A2R6PLG9"/>
<dbReference type="OrthoDB" id="2019747at2759"/>
<keyword evidence="4" id="KW-0472">Membrane</keyword>
<dbReference type="OMA" id="EMWNEDE"/>
<dbReference type="PANTHER" id="PTHR32401:SF15">
    <property type="entry name" value="L-TYPE LECTIN-DOMAIN CONTAINING RECEPTOR KINASE VIII.2-LIKE"/>
    <property type="match status" value="1"/>
</dbReference>
<evidence type="ECO:0000313" key="7">
    <source>
        <dbReference type="Proteomes" id="UP000241394"/>
    </source>
</evidence>
<dbReference type="InterPro" id="IPR001220">
    <property type="entry name" value="Legume_lectin_dom"/>
</dbReference>
<dbReference type="STRING" id="1590841.A0A2R6PLG9"/>
<evidence type="ECO:0000256" key="3">
    <source>
        <dbReference type="SAM" id="MobiDB-lite"/>
    </source>
</evidence>
<dbReference type="EMBL" id="NKQK01000024">
    <property type="protein sequence ID" value="PSR93166.1"/>
    <property type="molecule type" value="Genomic_DNA"/>
</dbReference>
<proteinExistence type="inferred from homology"/>
<name>A0A2R6PLG9_ACTCC</name>
<evidence type="ECO:0000256" key="2">
    <source>
        <dbReference type="ARBA" id="ARBA00022734"/>
    </source>
</evidence>
<dbReference type="InterPro" id="IPR013320">
    <property type="entry name" value="ConA-like_dom_sf"/>
</dbReference>
<evidence type="ECO:0000256" key="4">
    <source>
        <dbReference type="SAM" id="Phobius"/>
    </source>
</evidence>
<feature type="region of interest" description="Disordered" evidence="3">
    <location>
        <begin position="117"/>
        <end position="139"/>
    </location>
</feature>
<protein>
    <submittedName>
        <fullName evidence="6">Legume lectin domain protein</fullName>
    </submittedName>
</protein>
<sequence>MDADVGDENANHVGVDVGSLVSARVFNVSSLNLVLNSGMKLRSWVDYDASSKRLEVRLGEMGNPRPFNPLMGFPIDLSEMWKGEEVLVGISSSSGNSAQISSVYSWDFRVRSIPNWMHSQPADPRQFSDKGREKRMDHKKDPCPLSLVSGLIVGIGCGALVALMVLFFWAIFVNRHVVIPVGYSWKPADFGYKKVSVDVETSSVNVKN</sequence>
<dbReference type="AlphaFoldDB" id="A0A2R6PLG9"/>
<accession>A0A2R6PLG9</accession>
<keyword evidence="7" id="KW-1185">Reference proteome</keyword>
<keyword evidence="4" id="KW-0812">Transmembrane</keyword>
<dbReference type="Gramene" id="PSR93166">
    <property type="protein sequence ID" value="PSR93166"/>
    <property type="gene ID" value="CEY00_Acc27776"/>
</dbReference>
<keyword evidence="2 6" id="KW-0430">Lectin</keyword>
<dbReference type="Gene3D" id="2.60.120.200">
    <property type="match status" value="1"/>
</dbReference>
<keyword evidence="4" id="KW-1133">Transmembrane helix</keyword>
<reference evidence="6 7" key="1">
    <citation type="submission" date="2017-07" db="EMBL/GenBank/DDBJ databases">
        <title>An improved, manually edited Actinidia chinensis var. chinensis (kiwifruit) genome highlights the challenges associated with draft genomes and gene prediction in plants.</title>
        <authorList>
            <person name="Pilkington S."/>
            <person name="Crowhurst R."/>
            <person name="Hilario E."/>
            <person name="Nardozza S."/>
            <person name="Fraser L."/>
            <person name="Peng Y."/>
            <person name="Gunaseelan K."/>
            <person name="Simpson R."/>
            <person name="Tahir J."/>
            <person name="Deroles S."/>
            <person name="Templeton K."/>
            <person name="Luo Z."/>
            <person name="Davy M."/>
            <person name="Cheng C."/>
            <person name="Mcneilage M."/>
            <person name="Scaglione D."/>
            <person name="Liu Y."/>
            <person name="Zhang Q."/>
            <person name="Datson P."/>
            <person name="De Silva N."/>
            <person name="Gardiner S."/>
            <person name="Bassett H."/>
            <person name="Chagne D."/>
            <person name="Mccallum J."/>
            <person name="Dzierzon H."/>
            <person name="Deng C."/>
            <person name="Wang Y.-Y."/>
            <person name="Barron N."/>
            <person name="Manako K."/>
            <person name="Bowen J."/>
            <person name="Foster T."/>
            <person name="Erridge Z."/>
            <person name="Tiffin H."/>
            <person name="Waite C."/>
            <person name="Davies K."/>
            <person name="Grierson E."/>
            <person name="Laing W."/>
            <person name="Kirk R."/>
            <person name="Chen X."/>
            <person name="Wood M."/>
            <person name="Montefiori M."/>
            <person name="Brummell D."/>
            <person name="Schwinn K."/>
            <person name="Catanach A."/>
            <person name="Fullerton C."/>
            <person name="Li D."/>
            <person name="Meiyalaghan S."/>
            <person name="Nieuwenhuizen N."/>
            <person name="Read N."/>
            <person name="Prakash R."/>
            <person name="Hunter D."/>
            <person name="Zhang H."/>
            <person name="Mckenzie M."/>
            <person name="Knabel M."/>
            <person name="Harris A."/>
            <person name="Allan A."/>
            <person name="Chen A."/>
            <person name="Janssen B."/>
            <person name="Plunkett B."/>
            <person name="Dwamena C."/>
            <person name="Voogd C."/>
            <person name="Leif D."/>
            <person name="Lafferty D."/>
            <person name="Souleyre E."/>
            <person name="Varkonyi-Gasic E."/>
            <person name="Gambi F."/>
            <person name="Hanley J."/>
            <person name="Yao J.-L."/>
            <person name="Cheung J."/>
            <person name="David K."/>
            <person name="Warren B."/>
            <person name="Marsh K."/>
            <person name="Snowden K."/>
            <person name="Lin-Wang K."/>
            <person name="Brian L."/>
            <person name="Martinez-Sanchez M."/>
            <person name="Wang M."/>
            <person name="Ileperuma N."/>
            <person name="Macnee N."/>
            <person name="Campin R."/>
            <person name="Mcatee P."/>
            <person name="Drummond R."/>
            <person name="Espley R."/>
            <person name="Ireland H."/>
            <person name="Wu R."/>
            <person name="Atkinson R."/>
            <person name="Karunairetnam S."/>
            <person name="Bulley S."/>
            <person name="Chunkath S."/>
            <person name="Hanley Z."/>
            <person name="Storey R."/>
            <person name="Thrimawithana A."/>
            <person name="Thomson S."/>
            <person name="David C."/>
            <person name="Testolin R."/>
        </authorList>
    </citation>
    <scope>NUCLEOTIDE SEQUENCE [LARGE SCALE GENOMIC DNA]</scope>
    <source>
        <strain evidence="7">cv. Red5</strain>
        <tissue evidence="6">Young leaf</tissue>
    </source>
</reference>
<dbReference type="InterPro" id="IPR050258">
    <property type="entry name" value="Leguminous_Lectin"/>
</dbReference>
<reference evidence="7" key="2">
    <citation type="journal article" date="2018" name="BMC Genomics">
        <title>A manually annotated Actinidia chinensis var. chinensis (kiwifruit) genome highlights the challenges associated with draft genomes and gene prediction in plants.</title>
        <authorList>
            <person name="Pilkington S.M."/>
            <person name="Crowhurst R."/>
            <person name="Hilario E."/>
            <person name="Nardozza S."/>
            <person name="Fraser L."/>
            <person name="Peng Y."/>
            <person name="Gunaseelan K."/>
            <person name="Simpson R."/>
            <person name="Tahir J."/>
            <person name="Deroles S.C."/>
            <person name="Templeton K."/>
            <person name="Luo Z."/>
            <person name="Davy M."/>
            <person name="Cheng C."/>
            <person name="McNeilage M."/>
            <person name="Scaglione D."/>
            <person name="Liu Y."/>
            <person name="Zhang Q."/>
            <person name="Datson P."/>
            <person name="De Silva N."/>
            <person name="Gardiner S.E."/>
            <person name="Bassett H."/>
            <person name="Chagne D."/>
            <person name="McCallum J."/>
            <person name="Dzierzon H."/>
            <person name="Deng C."/>
            <person name="Wang Y.Y."/>
            <person name="Barron L."/>
            <person name="Manako K."/>
            <person name="Bowen J."/>
            <person name="Foster T.M."/>
            <person name="Erridge Z.A."/>
            <person name="Tiffin H."/>
            <person name="Waite C.N."/>
            <person name="Davies K.M."/>
            <person name="Grierson E.P."/>
            <person name="Laing W.A."/>
            <person name="Kirk R."/>
            <person name="Chen X."/>
            <person name="Wood M."/>
            <person name="Montefiori M."/>
            <person name="Brummell D.A."/>
            <person name="Schwinn K.E."/>
            <person name="Catanach A."/>
            <person name="Fullerton C."/>
            <person name="Li D."/>
            <person name="Meiyalaghan S."/>
            <person name="Nieuwenhuizen N."/>
            <person name="Read N."/>
            <person name="Prakash R."/>
            <person name="Hunter D."/>
            <person name="Zhang H."/>
            <person name="McKenzie M."/>
            <person name="Knabel M."/>
            <person name="Harris A."/>
            <person name="Allan A.C."/>
            <person name="Gleave A."/>
            <person name="Chen A."/>
            <person name="Janssen B.J."/>
            <person name="Plunkett B."/>
            <person name="Ampomah-Dwamena C."/>
            <person name="Voogd C."/>
            <person name="Leif D."/>
            <person name="Lafferty D."/>
            <person name="Souleyre E.J.F."/>
            <person name="Varkonyi-Gasic E."/>
            <person name="Gambi F."/>
            <person name="Hanley J."/>
            <person name="Yao J.L."/>
            <person name="Cheung J."/>
            <person name="David K.M."/>
            <person name="Warren B."/>
            <person name="Marsh K."/>
            <person name="Snowden K.C."/>
            <person name="Lin-Wang K."/>
            <person name="Brian L."/>
            <person name="Martinez-Sanchez M."/>
            <person name="Wang M."/>
            <person name="Ileperuma N."/>
            <person name="Macnee N."/>
            <person name="Campin R."/>
            <person name="McAtee P."/>
            <person name="Drummond R.S.M."/>
            <person name="Espley R.V."/>
            <person name="Ireland H.S."/>
            <person name="Wu R."/>
            <person name="Atkinson R.G."/>
            <person name="Karunairetnam S."/>
            <person name="Bulley S."/>
            <person name="Chunkath S."/>
            <person name="Hanley Z."/>
            <person name="Storey R."/>
            <person name="Thrimawithana A.H."/>
            <person name="Thomson S."/>
            <person name="David C."/>
            <person name="Testolin R."/>
            <person name="Huang H."/>
            <person name="Hellens R.P."/>
            <person name="Schaffer R.J."/>
        </authorList>
    </citation>
    <scope>NUCLEOTIDE SEQUENCE [LARGE SCALE GENOMIC DNA]</scope>
    <source>
        <strain evidence="7">cv. Red5</strain>
    </source>
</reference>
<dbReference type="Pfam" id="PF00139">
    <property type="entry name" value="Lectin_legB"/>
    <property type="match status" value="1"/>
</dbReference>
<evidence type="ECO:0000313" key="6">
    <source>
        <dbReference type="EMBL" id="PSR93166.1"/>
    </source>
</evidence>